<evidence type="ECO:0000313" key="8">
    <source>
        <dbReference type="EMBL" id="GAA3551910.1"/>
    </source>
</evidence>
<keyword evidence="5" id="KW-0046">Antibiotic resistance</keyword>
<dbReference type="Pfam" id="PF00005">
    <property type="entry name" value="ABC_tran"/>
    <property type="match status" value="1"/>
</dbReference>
<dbReference type="SUPFAM" id="SSF52540">
    <property type="entry name" value="P-loop containing nucleoside triphosphate hydrolases"/>
    <property type="match status" value="1"/>
</dbReference>
<dbReference type="PROSITE" id="PS50893">
    <property type="entry name" value="ABC_TRANSPORTER_2"/>
    <property type="match status" value="1"/>
</dbReference>
<feature type="region of interest" description="Disordered" evidence="6">
    <location>
        <begin position="307"/>
        <end position="328"/>
    </location>
</feature>
<dbReference type="PANTHER" id="PTHR42711">
    <property type="entry name" value="ABC TRANSPORTER ATP-BINDING PROTEIN"/>
    <property type="match status" value="1"/>
</dbReference>
<keyword evidence="4 8" id="KW-0067">ATP-binding</keyword>
<gene>
    <name evidence="8" type="ORF">GCM10022235_19550</name>
</gene>
<sequence>MPRNSRDDDLVVVNFLRKTYGATVAVDNVSLTVREGEIFGILGPNGAGKTTTVESIAGLRRPDAGTVRVAGLNPYKRRSQITSLVGVQLQASELPERIKAREALELYASFYPNPADPAELLEQLGLTKVRDTAFGKLSGGQKQRLSIALALIGNPKLAILDELTTGLDPQARRDTWELVKQIRDSGVTIILVTHFMEEAEYLCDRIAIIDAGLVVALDTPAGLVDAARTEQRISFRVPGVLDDAVLKALPAVNSVIRDGGRIVVTGNDDLLVAVVTELASRGQAPLDLHTEQAMLDDAFLALVPADRRHSSDADQGTPAGRTFEGAER</sequence>
<keyword evidence="3" id="KW-0547">Nucleotide-binding</keyword>
<dbReference type="PANTHER" id="PTHR42711:SF16">
    <property type="entry name" value="ABC TRANSPORTER ATP-BINDING PROTEIN"/>
    <property type="match status" value="1"/>
</dbReference>
<evidence type="ECO:0000256" key="1">
    <source>
        <dbReference type="ARBA" id="ARBA00004202"/>
    </source>
</evidence>
<dbReference type="InterPro" id="IPR003439">
    <property type="entry name" value="ABC_transporter-like_ATP-bd"/>
</dbReference>
<dbReference type="InterPro" id="IPR027417">
    <property type="entry name" value="P-loop_NTPase"/>
</dbReference>
<keyword evidence="2" id="KW-0813">Transport</keyword>
<dbReference type="PROSITE" id="PS00211">
    <property type="entry name" value="ABC_TRANSPORTER_1"/>
    <property type="match status" value="1"/>
</dbReference>
<dbReference type="Proteomes" id="UP001501222">
    <property type="component" value="Unassembled WGS sequence"/>
</dbReference>
<evidence type="ECO:0000256" key="2">
    <source>
        <dbReference type="ARBA" id="ARBA00022448"/>
    </source>
</evidence>
<comment type="caution">
    <text evidence="8">The sequence shown here is derived from an EMBL/GenBank/DDBJ whole genome shotgun (WGS) entry which is preliminary data.</text>
</comment>
<evidence type="ECO:0000256" key="4">
    <source>
        <dbReference type="ARBA" id="ARBA00022840"/>
    </source>
</evidence>
<dbReference type="SMART" id="SM00382">
    <property type="entry name" value="AAA"/>
    <property type="match status" value="1"/>
</dbReference>
<dbReference type="EMBL" id="BAABAA010000002">
    <property type="protein sequence ID" value="GAA3551910.1"/>
    <property type="molecule type" value="Genomic_DNA"/>
</dbReference>
<accession>A0ABP6WLN3</accession>
<comment type="subcellular location">
    <subcellularLocation>
        <location evidence="1">Cell membrane</location>
        <topology evidence="1">Peripheral membrane protein</topology>
    </subcellularLocation>
</comment>
<protein>
    <submittedName>
        <fullName evidence="8">ABC transporter ATP-binding protein</fullName>
    </submittedName>
</protein>
<evidence type="ECO:0000256" key="5">
    <source>
        <dbReference type="ARBA" id="ARBA00023251"/>
    </source>
</evidence>
<reference evidence="9" key="1">
    <citation type="journal article" date="2019" name="Int. J. Syst. Evol. Microbiol.">
        <title>The Global Catalogue of Microorganisms (GCM) 10K type strain sequencing project: providing services to taxonomists for standard genome sequencing and annotation.</title>
        <authorList>
            <consortium name="The Broad Institute Genomics Platform"/>
            <consortium name="The Broad Institute Genome Sequencing Center for Infectious Disease"/>
            <person name="Wu L."/>
            <person name="Ma J."/>
        </authorList>
    </citation>
    <scope>NUCLEOTIDE SEQUENCE [LARGE SCALE GENOMIC DNA]</scope>
    <source>
        <strain evidence="9">JCM 16928</strain>
    </source>
</reference>
<evidence type="ECO:0000256" key="3">
    <source>
        <dbReference type="ARBA" id="ARBA00022741"/>
    </source>
</evidence>
<name>A0ABP6WLN3_9ACTN</name>
<feature type="domain" description="ABC transporter" evidence="7">
    <location>
        <begin position="5"/>
        <end position="236"/>
    </location>
</feature>
<dbReference type="InterPro" id="IPR003593">
    <property type="entry name" value="AAA+_ATPase"/>
</dbReference>
<keyword evidence="9" id="KW-1185">Reference proteome</keyword>
<dbReference type="RefSeq" id="WP_344839572.1">
    <property type="nucleotide sequence ID" value="NZ_BAABAA010000002.1"/>
</dbReference>
<dbReference type="InterPro" id="IPR050763">
    <property type="entry name" value="ABC_transporter_ATP-binding"/>
</dbReference>
<evidence type="ECO:0000313" key="9">
    <source>
        <dbReference type="Proteomes" id="UP001501222"/>
    </source>
</evidence>
<dbReference type="GO" id="GO:0005524">
    <property type="term" value="F:ATP binding"/>
    <property type="evidence" value="ECO:0007669"/>
    <property type="project" value="UniProtKB-KW"/>
</dbReference>
<dbReference type="InterPro" id="IPR017871">
    <property type="entry name" value="ABC_transporter-like_CS"/>
</dbReference>
<organism evidence="8 9">
    <name type="scientific">Kribbella ginsengisoli</name>
    <dbReference type="NCBI Taxonomy" id="363865"/>
    <lineage>
        <taxon>Bacteria</taxon>
        <taxon>Bacillati</taxon>
        <taxon>Actinomycetota</taxon>
        <taxon>Actinomycetes</taxon>
        <taxon>Propionibacteriales</taxon>
        <taxon>Kribbellaceae</taxon>
        <taxon>Kribbella</taxon>
    </lineage>
</organism>
<evidence type="ECO:0000256" key="6">
    <source>
        <dbReference type="SAM" id="MobiDB-lite"/>
    </source>
</evidence>
<proteinExistence type="predicted"/>
<evidence type="ECO:0000259" key="7">
    <source>
        <dbReference type="PROSITE" id="PS50893"/>
    </source>
</evidence>
<dbReference type="Gene3D" id="3.40.50.300">
    <property type="entry name" value="P-loop containing nucleotide triphosphate hydrolases"/>
    <property type="match status" value="1"/>
</dbReference>
<dbReference type="CDD" id="cd03263">
    <property type="entry name" value="ABC_subfamily_A"/>
    <property type="match status" value="1"/>
</dbReference>